<dbReference type="AlphaFoldDB" id="A0A6A2YPQ8"/>
<evidence type="ECO:0000256" key="2">
    <source>
        <dbReference type="ARBA" id="ARBA00005979"/>
    </source>
</evidence>
<evidence type="ECO:0000256" key="5">
    <source>
        <dbReference type="ARBA" id="ARBA00022857"/>
    </source>
</evidence>
<reference evidence="7" key="1">
    <citation type="submission" date="2019-09" db="EMBL/GenBank/DDBJ databases">
        <title>Draft genome information of white flower Hibiscus syriacus.</title>
        <authorList>
            <person name="Kim Y.-M."/>
        </authorList>
    </citation>
    <scope>NUCLEOTIDE SEQUENCE [LARGE SCALE GENOMIC DNA]</scope>
    <source>
        <strain evidence="7">YM2019G1</strain>
    </source>
</reference>
<accession>A0A6A2YPQ8</accession>
<organism evidence="7 8">
    <name type="scientific">Hibiscus syriacus</name>
    <name type="common">Rose of Sharon</name>
    <dbReference type="NCBI Taxonomy" id="106335"/>
    <lineage>
        <taxon>Eukaryota</taxon>
        <taxon>Viridiplantae</taxon>
        <taxon>Streptophyta</taxon>
        <taxon>Embryophyta</taxon>
        <taxon>Tracheophyta</taxon>
        <taxon>Spermatophyta</taxon>
        <taxon>Magnoliopsida</taxon>
        <taxon>eudicotyledons</taxon>
        <taxon>Gunneridae</taxon>
        <taxon>Pentapetalae</taxon>
        <taxon>rosids</taxon>
        <taxon>malvids</taxon>
        <taxon>Malvales</taxon>
        <taxon>Malvaceae</taxon>
        <taxon>Malvoideae</taxon>
        <taxon>Hibiscus</taxon>
    </lineage>
</organism>
<dbReference type="InterPro" id="IPR045247">
    <property type="entry name" value="Oye-like"/>
</dbReference>
<dbReference type="EMBL" id="VEPZ02001308">
    <property type="protein sequence ID" value="KAE8681360.1"/>
    <property type="molecule type" value="Genomic_DNA"/>
</dbReference>
<evidence type="ECO:0000313" key="8">
    <source>
        <dbReference type="Proteomes" id="UP000436088"/>
    </source>
</evidence>
<protein>
    <submittedName>
        <fullName evidence="7">12-oxophytodienoate reductase 1</fullName>
    </submittedName>
</protein>
<evidence type="ECO:0000256" key="4">
    <source>
        <dbReference type="ARBA" id="ARBA00022643"/>
    </source>
</evidence>
<proteinExistence type="inferred from homology"/>
<sequence>MLCGRVESGLYVFSGDRVPADSGNVEHCSDELNTRDCVYSNARSDVEATNGNATNDKAEILEQYSSTTCCRLLFPESHQGRSYYKHGYCLKLLKEYQPNGQPPISSTSNVLKPQVQANAEEPAKFSPPRRLTTEDITQVVNEYRLAARNAMEATEEIPQAVNEYRLAARNAMEVGKFLSPFKQLLCWRFDGVEIRGAHGYLLDQFMKDFINDRTDQYGGSPENRCRFALEVVEAVANEIGAYRVGLGLSPYATYLDSGDSDPTALGVYMAESLNRYAGGYDKEDGNKAVAENRIDLVSFGRLFLSNPDLPKRFELNAPLTKHKRSTYCEPDPVVGYTDYPFLQNTA</sequence>
<dbReference type="PANTHER" id="PTHR22893:SF91">
    <property type="entry name" value="NADPH DEHYDROGENASE 2-RELATED"/>
    <property type="match status" value="1"/>
</dbReference>
<dbReference type="Pfam" id="PF00724">
    <property type="entry name" value="Oxidored_FMN"/>
    <property type="match status" value="1"/>
</dbReference>
<dbReference type="GO" id="GO:0016491">
    <property type="term" value="F:oxidoreductase activity"/>
    <property type="evidence" value="ECO:0007669"/>
    <property type="project" value="InterPro"/>
</dbReference>
<dbReference type="PANTHER" id="PTHR22893">
    <property type="entry name" value="NADH OXIDOREDUCTASE-RELATED"/>
    <property type="match status" value="1"/>
</dbReference>
<comment type="caution">
    <text evidence="7">The sequence shown here is derived from an EMBL/GenBank/DDBJ whole genome shotgun (WGS) entry which is preliminary data.</text>
</comment>
<evidence type="ECO:0000259" key="6">
    <source>
        <dbReference type="Pfam" id="PF00724"/>
    </source>
</evidence>
<keyword evidence="3" id="KW-0285">Flavoprotein</keyword>
<comment type="similarity">
    <text evidence="2">Belongs to the NADH:flavin oxidoreductase/NADH oxidase family.</text>
</comment>
<dbReference type="GO" id="GO:0010181">
    <property type="term" value="F:FMN binding"/>
    <property type="evidence" value="ECO:0007669"/>
    <property type="project" value="InterPro"/>
</dbReference>
<name>A0A6A2YPQ8_HIBSY</name>
<keyword evidence="5" id="KW-0521">NADP</keyword>
<dbReference type="InterPro" id="IPR013785">
    <property type="entry name" value="Aldolase_TIM"/>
</dbReference>
<dbReference type="Gene3D" id="3.20.20.70">
    <property type="entry name" value="Aldolase class I"/>
    <property type="match status" value="2"/>
</dbReference>
<dbReference type="SUPFAM" id="SSF51395">
    <property type="entry name" value="FMN-linked oxidoreductases"/>
    <property type="match status" value="2"/>
</dbReference>
<evidence type="ECO:0000256" key="3">
    <source>
        <dbReference type="ARBA" id="ARBA00022630"/>
    </source>
</evidence>
<feature type="domain" description="NADH:flavin oxidoreductase/NADH oxidase N-terminal" evidence="6">
    <location>
        <begin position="155"/>
        <end position="271"/>
    </location>
</feature>
<keyword evidence="4" id="KW-0288">FMN</keyword>
<evidence type="ECO:0000313" key="7">
    <source>
        <dbReference type="EMBL" id="KAE8681360.1"/>
    </source>
</evidence>
<comment type="cofactor">
    <cofactor evidence="1">
        <name>FMN</name>
        <dbReference type="ChEBI" id="CHEBI:58210"/>
    </cofactor>
</comment>
<evidence type="ECO:0000256" key="1">
    <source>
        <dbReference type="ARBA" id="ARBA00001917"/>
    </source>
</evidence>
<keyword evidence="8" id="KW-1185">Reference proteome</keyword>
<dbReference type="InterPro" id="IPR001155">
    <property type="entry name" value="OxRdtase_FMN_N"/>
</dbReference>
<gene>
    <name evidence="7" type="ORF">F3Y22_tig00111330pilonHSYRG00347</name>
</gene>
<dbReference type="Proteomes" id="UP000436088">
    <property type="component" value="Unassembled WGS sequence"/>
</dbReference>